<evidence type="ECO:0000256" key="1">
    <source>
        <dbReference type="SAM" id="Phobius"/>
    </source>
</evidence>
<protein>
    <recommendedName>
        <fullName evidence="4">Anti-sigma factor</fullName>
    </recommendedName>
</protein>
<name>A0A2Z3HUA1_9CAUL</name>
<proteinExistence type="predicted"/>
<evidence type="ECO:0008006" key="4">
    <source>
        <dbReference type="Google" id="ProtNLM"/>
    </source>
</evidence>
<evidence type="ECO:0000313" key="2">
    <source>
        <dbReference type="EMBL" id="AWM76910.1"/>
    </source>
</evidence>
<dbReference type="EMBL" id="CP029479">
    <property type="protein sequence ID" value="AWM76910.1"/>
    <property type="molecule type" value="Genomic_DNA"/>
</dbReference>
<dbReference type="AlphaFoldDB" id="A0A2Z3HUA1"/>
<gene>
    <name evidence="2" type="ORF">HYN04_03545</name>
</gene>
<sequence length="176" mass="18100">MSLRSSSSPLDAVRVRALAEAFGADPARWPETEREAALAWLQAHPAEASTLLAEARALDGVLDAWRLDPPPAPLVRQVLAPARAVVRQARRRAFILTLGGGAGLAAACLAGILAAPSLLSPSLLSPSLSGPLEGALAVPSIQLVSDDEAVASTDEVLVEVLADWEAPVGDPADPAP</sequence>
<keyword evidence="1" id="KW-1133">Transmembrane helix</keyword>
<dbReference type="KEGG" id="phb:HYN04_03545"/>
<dbReference type="Proteomes" id="UP000247763">
    <property type="component" value="Chromosome"/>
</dbReference>
<evidence type="ECO:0000313" key="3">
    <source>
        <dbReference type="Proteomes" id="UP000247763"/>
    </source>
</evidence>
<keyword evidence="1" id="KW-0812">Transmembrane</keyword>
<dbReference type="RefSeq" id="WP_110449479.1">
    <property type="nucleotide sequence ID" value="NZ_CP029479.1"/>
</dbReference>
<reference evidence="3" key="1">
    <citation type="submission" date="2018-05" db="EMBL/GenBank/DDBJ databases">
        <title>Genome sequencing of Phenylobacterium sp. HYN0004.</title>
        <authorList>
            <person name="Yi H."/>
            <person name="Baek C."/>
        </authorList>
    </citation>
    <scope>NUCLEOTIDE SEQUENCE [LARGE SCALE GENOMIC DNA]</scope>
    <source>
        <strain evidence="3">HYN0004</strain>
    </source>
</reference>
<feature type="transmembrane region" description="Helical" evidence="1">
    <location>
        <begin position="93"/>
        <end position="119"/>
    </location>
</feature>
<accession>A0A2Z3HUA1</accession>
<keyword evidence="1" id="KW-0472">Membrane</keyword>
<organism evidence="2 3">
    <name type="scientific">Phenylobacterium parvum</name>
    <dbReference type="NCBI Taxonomy" id="2201350"/>
    <lineage>
        <taxon>Bacteria</taxon>
        <taxon>Pseudomonadati</taxon>
        <taxon>Pseudomonadota</taxon>
        <taxon>Alphaproteobacteria</taxon>
        <taxon>Caulobacterales</taxon>
        <taxon>Caulobacteraceae</taxon>
        <taxon>Phenylobacterium</taxon>
    </lineage>
</organism>
<keyword evidence="3" id="KW-1185">Reference proteome</keyword>
<dbReference type="OrthoDB" id="7632164at2"/>